<dbReference type="EMBL" id="SWLE01000012">
    <property type="protein sequence ID" value="TNM94392.1"/>
    <property type="molecule type" value="Genomic_DNA"/>
</dbReference>
<proteinExistence type="inferred from homology"/>
<dbReference type="GO" id="GO:0005856">
    <property type="term" value="C:cytoskeleton"/>
    <property type="evidence" value="ECO:0007669"/>
    <property type="project" value="UniProtKB-ARBA"/>
</dbReference>
<organism evidence="8 9">
    <name type="scientific">Takifugu bimaculatus</name>
    <dbReference type="NCBI Taxonomy" id="433685"/>
    <lineage>
        <taxon>Eukaryota</taxon>
        <taxon>Metazoa</taxon>
        <taxon>Chordata</taxon>
        <taxon>Craniata</taxon>
        <taxon>Vertebrata</taxon>
        <taxon>Euteleostomi</taxon>
        <taxon>Actinopterygii</taxon>
        <taxon>Neopterygii</taxon>
        <taxon>Teleostei</taxon>
        <taxon>Neoteleostei</taxon>
        <taxon>Acanthomorphata</taxon>
        <taxon>Eupercaria</taxon>
        <taxon>Tetraodontiformes</taxon>
        <taxon>Tetradontoidea</taxon>
        <taxon>Tetraodontidae</taxon>
        <taxon>Takifugu</taxon>
    </lineage>
</organism>
<keyword evidence="4" id="KW-0969">Cilium</keyword>
<accession>A0A4Z2BR56</accession>
<evidence type="ECO:0000256" key="5">
    <source>
        <dbReference type="ARBA" id="ARBA00023273"/>
    </source>
</evidence>
<comment type="caution">
    <text evidence="8">The sequence shown here is derived from an EMBL/GenBank/DDBJ whole genome shotgun (WGS) entry which is preliminary data.</text>
</comment>
<evidence type="ECO:0000256" key="1">
    <source>
        <dbReference type="ARBA" id="ARBA00004138"/>
    </source>
</evidence>
<comment type="similarity">
    <text evidence="2">Belongs to the RPGRIP1 family.</text>
</comment>
<evidence type="ECO:0000256" key="2">
    <source>
        <dbReference type="ARBA" id="ARBA00006042"/>
    </source>
</evidence>
<reference evidence="8 9" key="1">
    <citation type="submission" date="2019-04" db="EMBL/GenBank/DDBJ databases">
        <title>The sequence and de novo assembly of Takifugu bimaculatus genome using PacBio and Hi-C technologies.</title>
        <authorList>
            <person name="Xu P."/>
            <person name="Liu B."/>
            <person name="Zhou Z."/>
        </authorList>
    </citation>
    <scope>NUCLEOTIDE SEQUENCE [LARGE SCALE GENOMIC DNA]</scope>
    <source>
        <strain evidence="8">TB-2018</strain>
        <tissue evidence="8">Muscle</tissue>
    </source>
</reference>
<feature type="coiled-coil region" evidence="6">
    <location>
        <begin position="77"/>
        <end position="111"/>
    </location>
</feature>
<dbReference type="GO" id="GO:0046548">
    <property type="term" value="P:retinal rod cell development"/>
    <property type="evidence" value="ECO:0007669"/>
    <property type="project" value="TreeGrafter"/>
</dbReference>
<dbReference type="InterPro" id="IPR031139">
    <property type="entry name" value="RPGRIP1_fam"/>
</dbReference>
<keyword evidence="3 6" id="KW-0175">Coiled coil</keyword>
<evidence type="ECO:0000313" key="8">
    <source>
        <dbReference type="EMBL" id="TNM94392.1"/>
    </source>
</evidence>
<dbReference type="GO" id="GO:0032391">
    <property type="term" value="C:photoreceptor connecting cilium"/>
    <property type="evidence" value="ECO:0007669"/>
    <property type="project" value="TreeGrafter"/>
</dbReference>
<dbReference type="PANTHER" id="PTHR14240:SF1">
    <property type="entry name" value="PROTEIN FANTOM-RELATED"/>
    <property type="match status" value="1"/>
</dbReference>
<comment type="subcellular location">
    <subcellularLocation>
        <location evidence="1">Cell projection</location>
        <location evidence="1">Cilium</location>
    </subcellularLocation>
</comment>
<sequence>MPLIRGMQHYRYLHAYSREELEDRFVRLQEENLRLKENANKKDDEMKTLGTKLRKMANDQSHLAQIITGRGQLGLVDKQMNIAVEDLQQKVQRLQRQNEELKQREHIARQQHCLNNGRSLVYSGHKKLQNNNFSCYPKAPQNVKRLGGGGKYPPSLLEEARAEICSLKERNLLQQSHIKEMEGALERLQDKLKEKEAEYEKKVMQIQQEETSKIWSNVENNVTMTKLQKQMTDKSNTVAELQERLMQLQESRSTLKESYQTAVRQMNDLLAQLNDEKKRSSQLEKQLQVPIMDNDRVQGLQQQLTQLKEERDLLRERVSNLQKSTCAACKAQKLQLQEQQLQVTQLQTALKAELVDKKAILNKIKSEEETNEELTAEIRKLKIECQEKQQKLEELNSHLSCYTEEGEYSADELNEALLLVKKQKNPTELQTAGIVEMEDRAKAMQEVKDAHDKTMQALQKSKNILSVEKINCKDYKLKLEDVTRRRNKDHARYEQKLKQQEKLLDAREAKINQLETQIRQFGTTTHTVQSEDNRERSSCEESVHLECGENLTELQIVGVRLSPSALKLLDECEPTTFCTYSFFRFDNHITPVVRGQNPKYSFTSKYIVKMDDDFLEYISSCSVLVELHQRLVGCDWRTVATTHLPLQPLFEHDGKVQGSVPLVGVSDEAPAFGSLDYCIKLKLPVTEESSEQSSTVSA</sequence>
<dbReference type="GO" id="GO:1905515">
    <property type="term" value="P:non-motile cilium assembly"/>
    <property type="evidence" value="ECO:0007669"/>
    <property type="project" value="TreeGrafter"/>
</dbReference>
<dbReference type="Proteomes" id="UP000516260">
    <property type="component" value="Chromosome 2"/>
</dbReference>
<dbReference type="Pfam" id="PF11618">
    <property type="entry name" value="C2-C2_1"/>
    <property type="match status" value="1"/>
</dbReference>
<dbReference type="AlphaFoldDB" id="A0A4Z2BR56"/>
<evidence type="ECO:0000256" key="3">
    <source>
        <dbReference type="ARBA" id="ARBA00023054"/>
    </source>
</evidence>
<feature type="coiled-coil region" evidence="6">
    <location>
        <begin position="490"/>
        <end position="517"/>
    </location>
</feature>
<feature type="coiled-coil region" evidence="6">
    <location>
        <begin position="178"/>
        <end position="405"/>
    </location>
</feature>
<name>A0A4Z2BR56_9TELE</name>
<keyword evidence="9" id="KW-1185">Reference proteome</keyword>
<feature type="domain" description="RPGR-interacting protein 1 first C2" evidence="7">
    <location>
        <begin position="543"/>
        <end position="684"/>
    </location>
</feature>
<dbReference type="InterPro" id="IPR021656">
    <property type="entry name" value="C2-C2_1"/>
</dbReference>
<dbReference type="PANTHER" id="PTHR14240">
    <property type="entry name" value="RETINITIS PIGMENTOSA GTPASE REGULATOR-INTERACTING PROTEIN"/>
    <property type="match status" value="1"/>
</dbReference>
<feature type="coiled-coil region" evidence="6">
    <location>
        <begin position="18"/>
        <end position="45"/>
    </location>
</feature>
<dbReference type="Gene3D" id="2.60.40.150">
    <property type="entry name" value="C2 domain"/>
    <property type="match status" value="1"/>
</dbReference>
<dbReference type="SUPFAM" id="SSF49562">
    <property type="entry name" value="C2 domain (Calcium/lipid-binding domain, CaLB)"/>
    <property type="match status" value="1"/>
</dbReference>
<gene>
    <name evidence="8" type="ORF">fugu_002568</name>
</gene>
<protein>
    <recommendedName>
        <fullName evidence="7">RPGR-interacting protein 1 first C2 domain-containing protein</fullName>
    </recommendedName>
</protein>
<evidence type="ECO:0000259" key="7">
    <source>
        <dbReference type="Pfam" id="PF11618"/>
    </source>
</evidence>
<keyword evidence="5" id="KW-0966">Cell projection</keyword>
<evidence type="ECO:0000256" key="4">
    <source>
        <dbReference type="ARBA" id="ARBA00023069"/>
    </source>
</evidence>
<evidence type="ECO:0000313" key="9">
    <source>
        <dbReference type="Proteomes" id="UP000516260"/>
    </source>
</evidence>
<evidence type="ECO:0000256" key="6">
    <source>
        <dbReference type="SAM" id="Coils"/>
    </source>
</evidence>
<dbReference type="InterPro" id="IPR035892">
    <property type="entry name" value="C2_domain_sf"/>
</dbReference>